<comment type="subcellular location">
    <subcellularLocation>
        <location evidence="1">Mitochondrion membrane</location>
        <topology evidence="1">Multi-pass membrane protein</topology>
    </subcellularLocation>
</comment>
<keyword evidence="5" id="KW-0029">Amino-acid transport</keyword>
<dbReference type="PANTHER" id="PTHR11153:SF6">
    <property type="entry name" value="SIDEROFLEXIN-5"/>
    <property type="match status" value="1"/>
</dbReference>
<proteinExistence type="inferred from homology"/>
<evidence type="ECO:0000256" key="7">
    <source>
        <dbReference type="ARBA" id="ARBA00023128"/>
    </source>
</evidence>
<dbReference type="EMBL" id="HBGJ01038877">
    <property type="protein sequence ID" value="CAD9266046.1"/>
    <property type="molecule type" value="Transcribed_RNA"/>
</dbReference>
<dbReference type="GO" id="GO:0015075">
    <property type="term" value="F:monoatomic ion transmembrane transporter activity"/>
    <property type="evidence" value="ECO:0007669"/>
    <property type="project" value="InterPro"/>
</dbReference>
<dbReference type="GO" id="GO:1990542">
    <property type="term" value="P:mitochondrial transmembrane transport"/>
    <property type="evidence" value="ECO:0007669"/>
    <property type="project" value="TreeGrafter"/>
</dbReference>
<dbReference type="GO" id="GO:0005743">
    <property type="term" value="C:mitochondrial inner membrane"/>
    <property type="evidence" value="ECO:0007669"/>
    <property type="project" value="TreeGrafter"/>
</dbReference>
<gene>
    <name evidence="9" type="ORF">PPAR1163_LOCUS24469</name>
</gene>
<comment type="similarity">
    <text evidence="2">Belongs to the sideroflexin family.</text>
</comment>
<evidence type="ECO:0000256" key="6">
    <source>
        <dbReference type="ARBA" id="ARBA00022989"/>
    </source>
</evidence>
<keyword evidence="6" id="KW-1133">Transmembrane helix</keyword>
<reference evidence="9" key="1">
    <citation type="submission" date="2021-01" db="EMBL/GenBank/DDBJ databases">
        <authorList>
            <person name="Corre E."/>
            <person name="Pelletier E."/>
            <person name="Niang G."/>
            <person name="Scheremetjew M."/>
            <person name="Finn R."/>
            <person name="Kale V."/>
            <person name="Holt S."/>
            <person name="Cochrane G."/>
            <person name="Meng A."/>
            <person name="Brown T."/>
            <person name="Cohen L."/>
        </authorList>
    </citation>
    <scope>NUCLEOTIDE SEQUENCE</scope>
    <source>
        <strain evidence="9">CCMP2877</strain>
    </source>
</reference>
<evidence type="ECO:0000256" key="2">
    <source>
        <dbReference type="ARBA" id="ARBA00005974"/>
    </source>
</evidence>
<dbReference type="Pfam" id="PF03820">
    <property type="entry name" value="SFXNs"/>
    <property type="match status" value="2"/>
</dbReference>
<evidence type="ECO:0000256" key="8">
    <source>
        <dbReference type="ARBA" id="ARBA00023136"/>
    </source>
</evidence>
<sequence>MDEFPDFLGGGGVFRTDVLDDFLRRYRACQEVCDPRHMFTTDADVMKARAVVSRLQPLRRPLSDEERANLTKAEWTLKGATHVTTGEIIPVPARMGSWPYIGGIPVAAIVLQSKFGGMNVTRLALLHWFNQSFVGAVTYYNGSATIDTEGGERMVALRSFLPSDVAGLVPKGSSADVEVAPAVVKMGESYLAACASAVGIIVGSIGLMRAFPAMSGLAPYMGFPAGSMANAANTYCIRRHELDTGIEVYDNKGEAVGTSKVAAQAAIVETGVTRSLLPAATFILAPGTVAFLKTVTPLASNMPLYVATQVGATIASFAIGLPLCMALFEEEGHLNASTLEPELQQALVEKLRGKPVDIDEARKLIEDGDIAASVTYKRGR</sequence>
<evidence type="ECO:0000256" key="4">
    <source>
        <dbReference type="ARBA" id="ARBA00022692"/>
    </source>
</evidence>
<evidence type="ECO:0000256" key="5">
    <source>
        <dbReference type="ARBA" id="ARBA00022970"/>
    </source>
</evidence>
<organism evidence="9">
    <name type="scientific">Phaeomonas parva</name>
    <dbReference type="NCBI Taxonomy" id="124430"/>
    <lineage>
        <taxon>Eukaryota</taxon>
        <taxon>Sar</taxon>
        <taxon>Stramenopiles</taxon>
        <taxon>Ochrophyta</taxon>
        <taxon>Pinguiophyceae</taxon>
        <taxon>Pinguiochrysidales</taxon>
        <taxon>Pinguiochrysidaceae</taxon>
        <taxon>Phaeomonas</taxon>
    </lineage>
</organism>
<keyword evidence="8" id="KW-0472">Membrane</keyword>
<dbReference type="PANTHER" id="PTHR11153">
    <property type="entry name" value="SIDEROFLEXIN"/>
    <property type="match status" value="1"/>
</dbReference>
<keyword evidence="3" id="KW-0813">Transport</keyword>
<dbReference type="GO" id="GO:0006865">
    <property type="term" value="P:amino acid transport"/>
    <property type="evidence" value="ECO:0007669"/>
    <property type="project" value="UniProtKB-KW"/>
</dbReference>
<dbReference type="InterPro" id="IPR004686">
    <property type="entry name" value="Mtc"/>
</dbReference>
<name>A0A7S1UFH7_9STRA</name>
<keyword evidence="7" id="KW-0496">Mitochondrion</keyword>
<evidence type="ECO:0000313" key="9">
    <source>
        <dbReference type="EMBL" id="CAD9266046.1"/>
    </source>
</evidence>
<protein>
    <recommendedName>
        <fullName evidence="10">Sideroflexin</fullName>
    </recommendedName>
</protein>
<evidence type="ECO:0000256" key="3">
    <source>
        <dbReference type="ARBA" id="ARBA00022448"/>
    </source>
</evidence>
<keyword evidence="4" id="KW-0812">Transmembrane</keyword>
<dbReference type="AlphaFoldDB" id="A0A7S1UFH7"/>
<evidence type="ECO:0008006" key="10">
    <source>
        <dbReference type="Google" id="ProtNLM"/>
    </source>
</evidence>
<evidence type="ECO:0000256" key="1">
    <source>
        <dbReference type="ARBA" id="ARBA00004225"/>
    </source>
</evidence>
<accession>A0A7S1UFH7</accession>